<feature type="compositionally biased region" description="Basic and acidic residues" evidence="10">
    <location>
        <begin position="237"/>
        <end position="271"/>
    </location>
</feature>
<dbReference type="GO" id="GO:0030627">
    <property type="term" value="F:pre-mRNA 5'-splice site binding"/>
    <property type="evidence" value="ECO:0007669"/>
    <property type="project" value="TreeGrafter"/>
</dbReference>
<dbReference type="InterPro" id="IPR059164">
    <property type="entry name" value="HAT_PRP39_C"/>
</dbReference>
<keyword evidence="6" id="KW-0539">Nucleus</keyword>
<dbReference type="Proteomes" id="UP000494040">
    <property type="component" value="Unassembled WGS sequence"/>
</dbReference>
<dbReference type="SUPFAM" id="SSF48452">
    <property type="entry name" value="TPR-like"/>
    <property type="match status" value="2"/>
</dbReference>
<dbReference type="SMART" id="SM00386">
    <property type="entry name" value="HAT"/>
    <property type="match status" value="6"/>
</dbReference>
<feature type="compositionally biased region" description="Low complexity" evidence="10">
    <location>
        <begin position="830"/>
        <end position="887"/>
    </location>
</feature>
<evidence type="ECO:0000313" key="11">
    <source>
        <dbReference type="EnsemblMetazoa" id="XP_014239862.1"/>
    </source>
</evidence>
<dbReference type="InterPro" id="IPR011990">
    <property type="entry name" value="TPR-like_helical_dom_sf"/>
</dbReference>
<dbReference type="KEGG" id="clec:106661151"/>
<evidence type="ECO:0000256" key="1">
    <source>
        <dbReference type="ARBA" id="ARBA00003777"/>
    </source>
</evidence>
<comment type="function">
    <text evidence="1">Involved in pre-mRNA splicing.</text>
</comment>
<keyword evidence="4" id="KW-0677">Repeat</keyword>
<proteinExistence type="inferred from homology"/>
<evidence type="ECO:0000256" key="9">
    <source>
        <dbReference type="ARBA" id="ARBA00080852"/>
    </source>
</evidence>
<dbReference type="GO" id="GO:0071004">
    <property type="term" value="C:U2-type prespliceosome"/>
    <property type="evidence" value="ECO:0007669"/>
    <property type="project" value="TreeGrafter"/>
</dbReference>
<dbReference type="FunFam" id="1.25.40.10:FF:000063">
    <property type="entry name" value="Pre-mRNA processing factor 39"/>
    <property type="match status" value="1"/>
</dbReference>
<feature type="compositionally biased region" description="Basic residues" evidence="10">
    <location>
        <begin position="227"/>
        <end position="236"/>
    </location>
</feature>
<dbReference type="AlphaFoldDB" id="A0A8I6TCR8"/>
<dbReference type="PANTHER" id="PTHR17204:SF5">
    <property type="entry name" value="PRE-MRNA-PROCESSING FACTOR 39"/>
    <property type="match status" value="1"/>
</dbReference>
<feature type="region of interest" description="Disordered" evidence="10">
    <location>
        <begin position="1"/>
        <end position="274"/>
    </location>
</feature>
<feature type="region of interest" description="Disordered" evidence="10">
    <location>
        <begin position="810"/>
        <end position="887"/>
    </location>
</feature>
<feature type="compositionally biased region" description="Basic and acidic residues" evidence="10">
    <location>
        <begin position="813"/>
        <end position="827"/>
    </location>
</feature>
<keyword evidence="5" id="KW-0508">mRNA splicing</keyword>
<comment type="similarity">
    <text evidence="7">Belongs to the PRP39 family.</text>
</comment>
<feature type="compositionally biased region" description="Basic residues" evidence="10">
    <location>
        <begin position="49"/>
        <end position="65"/>
    </location>
</feature>
<dbReference type="Pfam" id="PF23240">
    <property type="entry name" value="HAT_PRP39_N"/>
    <property type="match status" value="1"/>
</dbReference>
<evidence type="ECO:0000256" key="3">
    <source>
        <dbReference type="ARBA" id="ARBA00022664"/>
    </source>
</evidence>
<dbReference type="PANTHER" id="PTHR17204">
    <property type="entry name" value="PRE-MRNA PROCESSING PROTEIN PRP39-RELATED"/>
    <property type="match status" value="1"/>
</dbReference>
<feature type="compositionally biased region" description="Basic and acidic residues" evidence="10">
    <location>
        <begin position="151"/>
        <end position="164"/>
    </location>
</feature>
<feature type="compositionally biased region" description="Basic and acidic residues" evidence="10">
    <location>
        <begin position="86"/>
        <end position="107"/>
    </location>
</feature>
<name>A0A8I6TCR8_CIMLE</name>
<dbReference type="GeneID" id="106661151"/>
<evidence type="ECO:0000256" key="6">
    <source>
        <dbReference type="ARBA" id="ARBA00023242"/>
    </source>
</evidence>
<dbReference type="Gene3D" id="1.25.40.10">
    <property type="entry name" value="Tetratricopeptide repeat domain"/>
    <property type="match status" value="2"/>
</dbReference>
<dbReference type="GO" id="GO:0005685">
    <property type="term" value="C:U1 snRNP"/>
    <property type="evidence" value="ECO:0007669"/>
    <property type="project" value="TreeGrafter"/>
</dbReference>
<comment type="subcellular location">
    <subcellularLocation>
        <location evidence="2">Nucleus</location>
    </subcellularLocation>
</comment>
<dbReference type="OMA" id="SMDKVEM"/>
<feature type="compositionally biased region" description="Polar residues" evidence="10">
    <location>
        <begin position="141"/>
        <end position="150"/>
    </location>
</feature>
<feature type="compositionally biased region" description="Acidic residues" evidence="10">
    <location>
        <begin position="214"/>
        <end position="224"/>
    </location>
</feature>
<dbReference type="InterPro" id="IPR003107">
    <property type="entry name" value="HAT"/>
</dbReference>
<dbReference type="GO" id="GO:0000243">
    <property type="term" value="C:commitment complex"/>
    <property type="evidence" value="ECO:0007669"/>
    <property type="project" value="TreeGrafter"/>
</dbReference>
<dbReference type="OrthoDB" id="10265668at2759"/>
<dbReference type="GO" id="GO:0000395">
    <property type="term" value="P:mRNA 5'-splice site recognition"/>
    <property type="evidence" value="ECO:0007669"/>
    <property type="project" value="TreeGrafter"/>
</dbReference>
<keyword evidence="3" id="KW-0507">mRNA processing</keyword>
<feature type="compositionally biased region" description="Acidic residues" evidence="10">
    <location>
        <begin position="1"/>
        <end position="22"/>
    </location>
</feature>
<feature type="compositionally biased region" description="Acidic residues" evidence="10">
    <location>
        <begin position="69"/>
        <end position="79"/>
    </location>
</feature>
<evidence type="ECO:0000256" key="10">
    <source>
        <dbReference type="SAM" id="MobiDB-lite"/>
    </source>
</evidence>
<reference evidence="11" key="1">
    <citation type="submission" date="2022-01" db="UniProtKB">
        <authorList>
            <consortium name="EnsemblMetazoa"/>
        </authorList>
    </citation>
    <scope>IDENTIFICATION</scope>
</reference>
<evidence type="ECO:0000313" key="12">
    <source>
        <dbReference type="Proteomes" id="UP000494040"/>
    </source>
</evidence>
<feature type="region of interest" description="Disordered" evidence="10">
    <location>
        <begin position="480"/>
        <end position="505"/>
    </location>
</feature>
<sequence>MMSEEEATETMDAEVERAEDEAPALRRSGRRGRPADEHKDDDEDEPVKKKLPRGRKPKRGRSKRKATVEEEPEEEEPLQEDFGPMETERLGMNEKDFLGEDPMRDEPTQEEPVQGPMPEPTDTDDVQMLAQAAKDRPNEAHFTSDTNQTKEVSEERPSGDKPDSEEGEVNDMLEHHDTEMVSEDELPSDGPKAPLDTEAVSDEELPGPTQAELLDTEAVSEDELPPVKKKRKHRRHSSDSDKRVKPEKDKDSSKRSRDSESPVSRKEKERSLSSSRMLPELDKYWKAVKEDPSDFTGWTYLLQYVDQENDVDAAREAYDKFLQHYPYCYGYWRKYADYEKRKGGELTRCEKVFERGLNAIPLSVDLWLHYLNFCKSLMKDDEEKLRAEFERAIEQCGLEFRSDRLWDCYIKWEMEVKNYQNAYALYHRLLATPTQGYKTHFESYEDFVRSHHPNKILKVDEFLELRSEVVQKIKEKGLPILEPTAAPPGDESDGEEEPKSAHTDEETALMRDKIISIGKKIFKDTISEVITRWNYEEGIKRPYFHVKPLERCQLNTWREYLDYEIGVGSEKRTVVLFERCLIACALYEEFWVKYIKYLESLPGNREEEIRKVYQRACLIHHPKKPYLALNWASFEECHKNVEGARRVLIQIEKEVPSMMLVHLRRINLERRSGNLEEAGQLYEYYLANTKSRSVFVTLSVKYSRFCWKILNDPSKGVDVLKRAIDKNPDDIRLYVQLLDLLMLEPNSDENECIKVFDRIIERESVDIEDKLIFAQRRIEFLEDFGFDIESVQKAQTEYFSIMKQLKEARRHKKSDDKAKSDEKKKDSQLSSNSYSSSTYSNPPTTYSSSYQGSGQYSQQSYNQPSQNSSYSASDQNSYQNYYSQSNYNNSNQSWGGYNYYS</sequence>
<dbReference type="RefSeq" id="XP_014239862.1">
    <property type="nucleotide sequence ID" value="XM_014384376.2"/>
</dbReference>
<dbReference type="FunFam" id="1.25.40.10:FF:000091">
    <property type="entry name" value="Pre-mRNA-processing factor 39"/>
    <property type="match status" value="1"/>
</dbReference>
<evidence type="ECO:0000256" key="8">
    <source>
        <dbReference type="ARBA" id="ARBA00067962"/>
    </source>
</evidence>
<organism evidence="11 12">
    <name type="scientific">Cimex lectularius</name>
    <name type="common">Bed bug</name>
    <name type="synonym">Acanthia lectularia</name>
    <dbReference type="NCBI Taxonomy" id="79782"/>
    <lineage>
        <taxon>Eukaryota</taxon>
        <taxon>Metazoa</taxon>
        <taxon>Ecdysozoa</taxon>
        <taxon>Arthropoda</taxon>
        <taxon>Hexapoda</taxon>
        <taxon>Insecta</taxon>
        <taxon>Pterygota</taxon>
        <taxon>Neoptera</taxon>
        <taxon>Paraneoptera</taxon>
        <taxon>Hemiptera</taxon>
        <taxon>Heteroptera</taxon>
        <taxon>Panheteroptera</taxon>
        <taxon>Cimicomorpha</taxon>
        <taxon>Cimicidae</taxon>
        <taxon>Cimex</taxon>
    </lineage>
</organism>
<dbReference type="EnsemblMetazoa" id="XM_014384376.2">
    <property type="protein sequence ID" value="XP_014239862.1"/>
    <property type="gene ID" value="LOC106661151"/>
</dbReference>
<evidence type="ECO:0000256" key="4">
    <source>
        <dbReference type="ARBA" id="ARBA00022737"/>
    </source>
</evidence>
<accession>A0A8I6TCR8</accession>
<protein>
    <recommendedName>
        <fullName evidence="8">Pre-mRNA-processing factor 39</fullName>
    </recommendedName>
    <alternativeName>
        <fullName evidence="9">PRP39 homolog</fullName>
    </alternativeName>
</protein>
<evidence type="ECO:0000256" key="2">
    <source>
        <dbReference type="ARBA" id="ARBA00004123"/>
    </source>
</evidence>
<dbReference type="Pfam" id="PF23241">
    <property type="entry name" value="HAT_PRP39_C"/>
    <property type="match status" value="1"/>
</dbReference>
<dbReference type="CTD" id="43399"/>
<evidence type="ECO:0000256" key="7">
    <source>
        <dbReference type="ARBA" id="ARBA00038019"/>
    </source>
</evidence>
<keyword evidence="12" id="KW-1185">Reference proteome</keyword>
<evidence type="ECO:0000256" key="5">
    <source>
        <dbReference type="ARBA" id="ARBA00023187"/>
    </source>
</evidence>